<comment type="caution">
    <text evidence="4">The sequence shown here is derived from an EMBL/GenBank/DDBJ whole genome shotgun (WGS) entry which is preliminary data.</text>
</comment>
<dbReference type="Proteomes" id="UP000290218">
    <property type="component" value="Unassembled WGS sequence"/>
</dbReference>
<sequence length="136" mass="14920">MPLTLPRLAFLVLLLLGLATLSARAADADEPAAEQKPRFIYLLKLVERLHTDAGWTKDDEETIGRHFRHLKAATEAGHAIVVGRTLEPGDKTFGLVIFEADNAEQAKKFAESDPAVVGGIMTVEVRPFALVLMKKM</sequence>
<name>A0A4V1M6P8_9BACT</name>
<keyword evidence="5" id="KW-1185">Reference proteome</keyword>
<dbReference type="InterPro" id="IPR005545">
    <property type="entry name" value="YCII"/>
</dbReference>
<dbReference type="Pfam" id="PF03795">
    <property type="entry name" value="YCII"/>
    <property type="match status" value="1"/>
</dbReference>
<keyword evidence="2" id="KW-0732">Signal</keyword>
<reference evidence="4 5" key="1">
    <citation type="submission" date="2019-01" db="EMBL/GenBank/DDBJ databases">
        <title>Lacunisphaera sp. strain TWA-58.</title>
        <authorList>
            <person name="Chen W.-M."/>
        </authorList>
    </citation>
    <scope>NUCLEOTIDE SEQUENCE [LARGE SCALE GENOMIC DNA]</scope>
    <source>
        <strain evidence="4 5">TWA-58</strain>
    </source>
</reference>
<feature type="domain" description="YCII-related" evidence="3">
    <location>
        <begin position="57"/>
        <end position="128"/>
    </location>
</feature>
<accession>A0A4V1M6P8</accession>
<feature type="chain" id="PRO_5020792958" description="YCII-related domain-containing protein" evidence="2">
    <location>
        <begin position="26"/>
        <end position="136"/>
    </location>
</feature>
<evidence type="ECO:0000256" key="1">
    <source>
        <dbReference type="ARBA" id="ARBA00007689"/>
    </source>
</evidence>
<protein>
    <recommendedName>
        <fullName evidence="3">YCII-related domain-containing protein</fullName>
    </recommendedName>
</protein>
<evidence type="ECO:0000259" key="3">
    <source>
        <dbReference type="Pfam" id="PF03795"/>
    </source>
</evidence>
<gene>
    <name evidence="4" type="ORF">ESB00_09830</name>
</gene>
<evidence type="ECO:0000256" key="2">
    <source>
        <dbReference type="SAM" id="SignalP"/>
    </source>
</evidence>
<dbReference type="EMBL" id="SDHX01000001">
    <property type="protein sequence ID" value="RXK56149.1"/>
    <property type="molecule type" value="Genomic_DNA"/>
</dbReference>
<organism evidence="4 5">
    <name type="scientific">Oleiharenicola lentus</name>
    <dbReference type="NCBI Taxonomy" id="2508720"/>
    <lineage>
        <taxon>Bacteria</taxon>
        <taxon>Pseudomonadati</taxon>
        <taxon>Verrucomicrobiota</taxon>
        <taxon>Opitutia</taxon>
        <taxon>Opitutales</taxon>
        <taxon>Opitutaceae</taxon>
        <taxon>Oleiharenicola</taxon>
    </lineage>
</organism>
<evidence type="ECO:0000313" key="5">
    <source>
        <dbReference type="Proteomes" id="UP000290218"/>
    </source>
</evidence>
<dbReference type="InterPro" id="IPR011008">
    <property type="entry name" value="Dimeric_a/b-barrel"/>
</dbReference>
<evidence type="ECO:0000313" key="4">
    <source>
        <dbReference type="EMBL" id="RXK56149.1"/>
    </source>
</evidence>
<dbReference type="RefSeq" id="WP_129047515.1">
    <property type="nucleotide sequence ID" value="NZ_SDHX01000001.1"/>
</dbReference>
<proteinExistence type="inferred from homology"/>
<dbReference type="OrthoDB" id="8481699at2"/>
<feature type="signal peptide" evidence="2">
    <location>
        <begin position="1"/>
        <end position="25"/>
    </location>
</feature>
<comment type="similarity">
    <text evidence="1">Belongs to the YciI family.</text>
</comment>
<dbReference type="SUPFAM" id="SSF54909">
    <property type="entry name" value="Dimeric alpha+beta barrel"/>
    <property type="match status" value="1"/>
</dbReference>
<dbReference type="AlphaFoldDB" id="A0A4V1M6P8"/>
<dbReference type="Gene3D" id="3.30.70.1060">
    <property type="entry name" value="Dimeric alpha+beta barrel"/>
    <property type="match status" value="1"/>
</dbReference>